<reference evidence="2" key="1">
    <citation type="submission" date="2017-04" db="EMBL/GenBank/DDBJ databases">
        <authorList>
            <person name="Varghese N."/>
            <person name="Submissions S."/>
        </authorList>
    </citation>
    <scope>NUCLEOTIDE SEQUENCE [LARGE SCALE GENOMIC DNA]</scope>
    <source>
        <strain evidence="2">DSM 12126</strain>
    </source>
</reference>
<dbReference type="RefSeq" id="WP_084239907.1">
    <property type="nucleotide sequence ID" value="NZ_FWXT01000002.1"/>
</dbReference>
<sequence length="59" mass="6708">MKAKIKKTNSTPEITHSSVNFSAEKIKQVAKEKKPAKSFLEELSNAINSGDDTAWRMWR</sequence>
<dbReference type="EMBL" id="FWXT01000002">
    <property type="protein sequence ID" value="SMC87429.1"/>
    <property type="molecule type" value="Genomic_DNA"/>
</dbReference>
<dbReference type="OrthoDB" id="9976459at2"/>
<dbReference type="AlphaFoldDB" id="A0A1W2CQD3"/>
<name>A0A1W2CQD3_9SPHI</name>
<proteinExistence type="predicted"/>
<dbReference type="Proteomes" id="UP000192756">
    <property type="component" value="Unassembled WGS sequence"/>
</dbReference>
<protein>
    <submittedName>
        <fullName evidence="1">Uncharacterized protein</fullName>
    </submittedName>
</protein>
<organism evidence="1 2">
    <name type="scientific">Pedobacter africanus</name>
    <dbReference type="NCBI Taxonomy" id="151894"/>
    <lineage>
        <taxon>Bacteria</taxon>
        <taxon>Pseudomonadati</taxon>
        <taxon>Bacteroidota</taxon>
        <taxon>Sphingobacteriia</taxon>
        <taxon>Sphingobacteriales</taxon>
        <taxon>Sphingobacteriaceae</taxon>
        <taxon>Pedobacter</taxon>
    </lineage>
</organism>
<accession>A0A1W2CQD3</accession>
<keyword evidence="2" id="KW-1185">Reference proteome</keyword>
<evidence type="ECO:0000313" key="1">
    <source>
        <dbReference type="EMBL" id="SMC87429.1"/>
    </source>
</evidence>
<evidence type="ECO:0000313" key="2">
    <source>
        <dbReference type="Proteomes" id="UP000192756"/>
    </source>
</evidence>
<gene>
    <name evidence="1" type="ORF">SAMN04488524_3088</name>
</gene>